<reference evidence="1 2" key="1">
    <citation type="submission" date="2019-12" db="EMBL/GenBank/DDBJ databases">
        <authorList>
            <person name="Scholz U."/>
            <person name="Mascher M."/>
            <person name="Fiebig A."/>
        </authorList>
    </citation>
    <scope>NUCLEOTIDE SEQUENCE</scope>
</reference>
<name>A0A7I8J1Q2_SPIIN</name>
<dbReference type="Proteomes" id="UP001189122">
    <property type="component" value="Unassembled WGS sequence"/>
</dbReference>
<dbReference type="EMBL" id="LR743595">
    <property type="protein sequence ID" value="CAA2624545.1"/>
    <property type="molecule type" value="Genomic_DNA"/>
</dbReference>
<accession>A0A7I8J1Q2</accession>
<organism evidence="1">
    <name type="scientific">Spirodela intermedia</name>
    <name type="common">Intermediate duckweed</name>
    <dbReference type="NCBI Taxonomy" id="51605"/>
    <lineage>
        <taxon>Eukaryota</taxon>
        <taxon>Viridiplantae</taxon>
        <taxon>Streptophyta</taxon>
        <taxon>Embryophyta</taxon>
        <taxon>Tracheophyta</taxon>
        <taxon>Spermatophyta</taxon>
        <taxon>Magnoliopsida</taxon>
        <taxon>Liliopsida</taxon>
        <taxon>Araceae</taxon>
        <taxon>Lemnoideae</taxon>
        <taxon>Spirodela</taxon>
    </lineage>
</organism>
<gene>
    <name evidence="1" type="ORF">SI7747_08010378</name>
</gene>
<evidence type="ECO:0000313" key="2">
    <source>
        <dbReference type="Proteomes" id="UP001189122"/>
    </source>
</evidence>
<dbReference type="AlphaFoldDB" id="A0A7I8J1Q2"/>
<sequence length="35" mass="4337">MLNYIIIIQKYIEKFSFILLDMKNMLKDNKLFMSH</sequence>
<keyword evidence="2" id="KW-1185">Reference proteome</keyword>
<dbReference type="EMBL" id="CACRZD030000008">
    <property type="protein sequence ID" value="CAA6663989.1"/>
    <property type="molecule type" value="Genomic_DNA"/>
</dbReference>
<evidence type="ECO:0000313" key="1">
    <source>
        <dbReference type="EMBL" id="CAA2624545.1"/>
    </source>
</evidence>
<proteinExistence type="predicted"/>
<protein>
    <submittedName>
        <fullName evidence="1">Uncharacterized protein</fullName>
    </submittedName>
</protein>